<dbReference type="EMBL" id="CP054475">
    <property type="protein sequence ID" value="UXD87954.1"/>
    <property type="molecule type" value="Genomic_DNA"/>
</dbReference>
<comment type="catalytic activity">
    <reaction evidence="3">
        <text>L-aspartate + L-glutamine + ATP + H2O = L-asparagine + L-glutamate + AMP + diphosphate + H(+)</text>
        <dbReference type="Rhea" id="RHEA:12228"/>
        <dbReference type="ChEBI" id="CHEBI:15377"/>
        <dbReference type="ChEBI" id="CHEBI:15378"/>
        <dbReference type="ChEBI" id="CHEBI:29985"/>
        <dbReference type="ChEBI" id="CHEBI:29991"/>
        <dbReference type="ChEBI" id="CHEBI:30616"/>
        <dbReference type="ChEBI" id="CHEBI:33019"/>
        <dbReference type="ChEBI" id="CHEBI:58048"/>
        <dbReference type="ChEBI" id="CHEBI:58359"/>
        <dbReference type="ChEBI" id="CHEBI:456215"/>
        <dbReference type="EC" id="6.3.5.4"/>
    </reaction>
</comment>
<proteinExistence type="predicted"/>
<organism evidence="5 6">
    <name type="scientific">Thalassolituus hydrocarboniclasticus</name>
    <dbReference type="NCBI Taxonomy" id="2742796"/>
    <lineage>
        <taxon>Bacteria</taxon>
        <taxon>Pseudomonadati</taxon>
        <taxon>Pseudomonadota</taxon>
        <taxon>Gammaproteobacteria</taxon>
        <taxon>Oceanospirillales</taxon>
        <taxon>Oceanospirillaceae</taxon>
        <taxon>Thalassolituus</taxon>
    </lineage>
</organism>
<evidence type="ECO:0000256" key="1">
    <source>
        <dbReference type="ARBA" id="ARBA00005187"/>
    </source>
</evidence>
<dbReference type="SUPFAM" id="SSF52402">
    <property type="entry name" value="Adenine nucleotide alpha hydrolases-like"/>
    <property type="match status" value="1"/>
</dbReference>
<evidence type="ECO:0000256" key="3">
    <source>
        <dbReference type="ARBA" id="ARBA00048741"/>
    </source>
</evidence>
<dbReference type="RefSeq" id="WP_260996715.1">
    <property type="nucleotide sequence ID" value="NZ_CP054475.1"/>
</dbReference>
<dbReference type="InterPro" id="IPR014729">
    <property type="entry name" value="Rossmann-like_a/b/a_fold"/>
</dbReference>
<accession>A0ABY6ADA6</accession>
<dbReference type="EC" id="6.3.5.4" evidence="2"/>
<dbReference type="PANTHER" id="PTHR43284:SF1">
    <property type="entry name" value="ASPARAGINE SYNTHETASE"/>
    <property type="match status" value="1"/>
</dbReference>
<dbReference type="PANTHER" id="PTHR43284">
    <property type="entry name" value="ASPARAGINE SYNTHETASE (GLUTAMINE-HYDROLYZING)"/>
    <property type="match status" value="1"/>
</dbReference>
<sequence>MLISVHLTCEDWQEKLNGQIKQRGTCFQEIDSLLKVSETDLIISELRKKNGFYALIWEQGDKFYAAVDHIRSIPLFYGQKDSVFFLSDSADWVREQVGNTIIDEVSRDEFLLTGYVTGSETLYPDVKQLQAGEFLTVNKKDNEPVVNLKRYYRFLHTEPSLFDKQALNKGLDNVALSSIDNLIRYANGRQIVIPLSGGYDSRLIATLLKYKNYKNILTFTYGVLGNKESEYSQKVANSLGLKWHFIEYDSDLWSNAWNTEERIQYQKWASGWSSLPHMQDWLAVKILKNSNIVAQDCIFVPGHSGDFVAGSHIPEVAFIRKNLTLVDSCRLTYNFHYSISPSEESKKSPNYWYARIKQNMEYDDFCSSESLADSYEKWDWQERQAKFICNSVRVYEFYGYDWWLPLWDKDFVTFWQEIPLELRKKRLWYIEYVQKKYNSICAETIDNASDTSAVKMLVLSLLKRNQVLLKILKKVRNNVRRRTGLGTNFAIEAVFDREDLKSYASKGYSINGIFASEFIKSLNNGDF</sequence>
<dbReference type="InterPro" id="IPR029055">
    <property type="entry name" value="Ntn_hydrolases_N"/>
</dbReference>
<dbReference type="SUPFAM" id="SSF56235">
    <property type="entry name" value="N-terminal nucleophile aminohydrolases (Ntn hydrolases)"/>
    <property type="match status" value="1"/>
</dbReference>
<gene>
    <name evidence="5" type="ORF">HUF19_11160</name>
</gene>
<dbReference type="InterPro" id="IPR051786">
    <property type="entry name" value="ASN_synthetase/amidase"/>
</dbReference>
<reference evidence="6" key="1">
    <citation type="submission" date="2020-06" db="EMBL/GenBank/DDBJ databases">
        <title>Thalassolituus marinus alknpb1M-1, a hydrocarbon-degrading bacterium isolated from the deep-sea overlying water using an in-situ strategy from the South China Sea basin.</title>
        <authorList>
            <person name="Dong C."/>
            <person name="Chen Y."/>
            <person name="Shao Z."/>
        </authorList>
    </citation>
    <scope>NUCLEOTIDE SEQUENCE [LARGE SCALE GENOMIC DNA]</scope>
    <source>
        <strain evidence="6">alknpb1M-1</strain>
    </source>
</reference>
<dbReference type="Gene3D" id="3.60.20.10">
    <property type="entry name" value="Glutamine Phosphoribosylpyrophosphate, subunit 1, domain 1"/>
    <property type="match status" value="1"/>
</dbReference>
<name>A0ABY6ADA6_9GAMM</name>
<feature type="domain" description="Asparagine synthetase" evidence="4">
    <location>
        <begin position="193"/>
        <end position="251"/>
    </location>
</feature>
<comment type="pathway">
    <text evidence="1">Amino-acid biosynthesis; L-asparagine biosynthesis; L-asparagine from L-aspartate (L-Gln route): step 1/1.</text>
</comment>
<protein>
    <recommendedName>
        <fullName evidence="2">asparagine synthase (glutamine-hydrolyzing)</fullName>
        <ecNumber evidence="2">6.3.5.4</ecNumber>
    </recommendedName>
</protein>
<dbReference type="InterPro" id="IPR001962">
    <property type="entry name" value="Asn_synthase"/>
</dbReference>
<dbReference type="Proteomes" id="UP001065322">
    <property type="component" value="Chromosome"/>
</dbReference>
<keyword evidence="6" id="KW-1185">Reference proteome</keyword>
<evidence type="ECO:0000256" key="2">
    <source>
        <dbReference type="ARBA" id="ARBA00012737"/>
    </source>
</evidence>
<evidence type="ECO:0000313" key="5">
    <source>
        <dbReference type="EMBL" id="UXD87954.1"/>
    </source>
</evidence>
<dbReference type="Pfam" id="PF00733">
    <property type="entry name" value="Asn_synthase"/>
    <property type="match status" value="1"/>
</dbReference>
<evidence type="ECO:0000313" key="6">
    <source>
        <dbReference type="Proteomes" id="UP001065322"/>
    </source>
</evidence>
<dbReference type="Gene3D" id="3.40.50.620">
    <property type="entry name" value="HUPs"/>
    <property type="match status" value="1"/>
</dbReference>
<evidence type="ECO:0000259" key="4">
    <source>
        <dbReference type="Pfam" id="PF00733"/>
    </source>
</evidence>